<protein>
    <recommendedName>
        <fullName evidence="6">RNA polymerase sigma factor SigI</fullName>
    </recommendedName>
</protein>
<name>A0A2T2X6X1_9FIRM</name>
<feature type="DNA-binding region" description="H-T-H motif" evidence="6">
    <location>
        <begin position="201"/>
        <end position="220"/>
    </location>
</feature>
<accession>A0A2T2X6X1</accession>
<evidence type="ECO:0000256" key="1">
    <source>
        <dbReference type="ARBA" id="ARBA00022490"/>
    </source>
</evidence>
<comment type="similarity">
    <text evidence="6">Belongs to the sigma-70 factor family. SigI subfamily.</text>
</comment>
<dbReference type="HAMAP" id="MF_02064">
    <property type="entry name" value="Sigma70_SigI"/>
    <property type="match status" value="1"/>
</dbReference>
<keyword evidence="4 6" id="KW-0238">DNA-binding</keyword>
<dbReference type="GO" id="GO:0006352">
    <property type="term" value="P:DNA-templated transcription initiation"/>
    <property type="evidence" value="ECO:0007669"/>
    <property type="project" value="UniProtKB-UniRule"/>
</dbReference>
<keyword evidence="2 6" id="KW-0805">Transcription regulation</keyword>
<comment type="subcellular location">
    <subcellularLocation>
        <location evidence="6">Cytoplasm</location>
    </subcellularLocation>
</comment>
<comment type="activity regulation">
    <text evidence="6">Negatively regulated by the anti-sigma-I factor RsgI.</text>
</comment>
<comment type="function">
    <text evidence="6">Sigma factors are initiation factors that promote the attachment of RNA polymerase to specific initiation sites and are then released.</text>
</comment>
<reference evidence="8 9" key="1">
    <citation type="journal article" date="2014" name="BMC Genomics">
        <title>Comparison of environmental and isolate Sulfobacillus genomes reveals diverse carbon, sulfur, nitrogen, and hydrogen metabolisms.</title>
        <authorList>
            <person name="Justice N.B."/>
            <person name="Norman A."/>
            <person name="Brown C.T."/>
            <person name="Singh A."/>
            <person name="Thomas B.C."/>
            <person name="Banfield J.F."/>
        </authorList>
    </citation>
    <scope>NUCLEOTIDE SEQUENCE [LARGE SCALE GENOMIC DNA]</scope>
    <source>
        <strain evidence="8">AMDSBA1</strain>
    </source>
</reference>
<dbReference type="NCBIfam" id="TIGR02895">
    <property type="entry name" value="spore_sigI"/>
    <property type="match status" value="1"/>
</dbReference>
<evidence type="ECO:0000256" key="6">
    <source>
        <dbReference type="HAMAP-Rule" id="MF_02064"/>
    </source>
</evidence>
<dbReference type="EMBL" id="PXYT01000012">
    <property type="protein sequence ID" value="PSR30250.1"/>
    <property type="molecule type" value="Genomic_DNA"/>
</dbReference>
<keyword evidence="6" id="KW-0346">Stress response</keyword>
<evidence type="ECO:0000256" key="2">
    <source>
        <dbReference type="ARBA" id="ARBA00023015"/>
    </source>
</evidence>
<keyword evidence="5 6" id="KW-0804">Transcription</keyword>
<dbReference type="InterPro" id="IPR014284">
    <property type="entry name" value="RNA_pol_sigma-70_dom"/>
</dbReference>
<dbReference type="SUPFAM" id="SSF88946">
    <property type="entry name" value="Sigma2 domain of RNA polymerase sigma factors"/>
    <property type="match status" value="1"/>
</dbReference>
<dbReference type="GO" id="GO:0016987">
    <property type="term" value="F:sigma factor activity"/>
    <property type="evidence" value="ECO:0007669"/>
    <property type="project" value="UniProtKB-UniRule"/>
</dbReference>
<dbReference type="InterPro" id="IPR013325">
    <property type="entry name" value="RNA_pol_sigma_r2"/>
</dbReference>
<dbReference type="Proteomes" id="UP000242699">
    <property type="component" value="Unassembled WGS sequence"/>
</dbReference>
<feature type="domain" description="RNA polymerase sigma-70 region 2" evidence="7">
    <location>
        <begin position="31"/>
        <end position="100"/>
    </location>
</feature>
<gene>
    <name evidence="6 8" type="primary">sigI</name>
    <name evidence="8" type="ORF">C7B43_07005</name>
</gene>
<proteinExistence type="inferred from homology"/>
<dbReference type="GO" id="GO:0003677">
    <property type="term" value="F:DNA binding"/>
    <property type="evidence" value="ECO:0007669"/>
    <property type="project" value="UniProtKB-UniRule"/>
</dbReference>
<dbReference type="Gene3D" id="1.10.1740.10">
    <property type="match status" value="1"/>
</dbReference>
<sequence length="247" mass="28039">MGFGLPQRRVRPPALLALAQAGDIEARNQLIDDFTPFVLKVASQSAGRYLTPGQDEEISVALLAFNEAISAYSEGKGTFLAFARTVISRRLIDHFRHQKSRFQEISLSELEREDSEGYALSAQVDGLAQEQWTTAQDDENRMYEIIELREKLKSYGISLAELPKLSPKHQDARNRSIHIGQLIAGTPPYRGYLEQKKELPLKELAKHPGITRKTLERHRKYIIAVVVILISDLPYLRSFVLDRIRGE</sequence>
<dbReference type="InterPro" id="IPR007627">
    <property type="entry name" value="RNA_pol_sigma70_r2"/>
</dbReference>
<evidence type="ECO:0000256" key="4">
    <source>
        <dbReference type="ARBA" id="ARBA00023125"/>
    </source>
</evidence>
<evidence type="ECO:0000256" key="3">
    <source>
        <dbReference type="ARBA" id="ARBA00023082"/>
    </source>
</evidence>
<evidence type="ECO:0000313" key="8">
    <source>
        <dbReference type="EMBL" id="PSR30250.1"/>
    </source>
</evidence>
<dbReference type="GO" id="GO:0005737">
    <property type="term" value="C:cytoplasm"/>
    <property type="evidence" value="ECO:0007669"/>
    <property type="project" value="UniProtKB-SubCell"/>
</dbReference>
<organism evidence="8 9">
    <name type="scientific">Sulfobacillus benefaciens</name>
    <dbReference type="NCBI Taxonomy" id="453960"/>
    <lineage>
        <taxon>Bacteria</taxon>
        <taxon>Bacillati</taxon>
        <taxon>Bacillota</taxon>
        <taxon>Clostridia</taxon>
        <taxon>Eubacteriales</taxon>
        <taxon>Clostridiales Family XVII. Incertae Sedis</taxon>
        <taxon>Sulfobacillus</taxon>
    </lineage>
</organism>
<dbReference type="AlphaFoldDB" id="A0A2T2X6X1"/>
<keyword evidence="1 6" id="KW-0963">Cytoplasm</keyword>
<feature type="short sequence motif" description="Polymerase core binding" evidence="6">
    <location>
        <begin position="56"/>
        <end position="69"/>
    </location>
</feature>
<dbReference type="PIRSF" id="PIRSF038953">
    <property type="entry name" value="SigI"/>
    <property type="match status" value="1"/>
</dbReference>
<dbReference type="InterPro" id="IPR014244">
    <property type="entry name" value="RNA_pol_sigma-I"/>
</dbReference>
<evidence type="ECO:0000256" key="5">
    <source>
        <dbReference type="ARBA" id="ARBA00023163"/>
    </source>
</evidence>
<evidence type="ECO:0000313" key="9">
    <source>
        <dbReference type="Proteomes" id="UP000242699"/>
    </source>
</evidence>
<comment type="subunit">
    <text evidence="6">Interacts with RsgI.</text>
</comment>
<keyword evidence="3 6" id="KW-0731">Sigma factor</keyword>
<dbReference type="Pfam" id="PF04542">
    <property type="entry name" value="Sigma70_r2"/>
    <property type="match status" value="1"/>
</dbReference>
<dbReference type="NCBIfam" id="TIGR02937">
    <property type="entry name" value="sigma70-ECF"/>
    <property type="match status" value="1"/>
</dbReference>
<comment type="caution">
    <text evidence="8">The sequence shown here is derived from an EMBL/GenBank/DDBJ whole genome shotgun (WGS) entry which is preliminary data.</text>
</comment>
<evidence type="ECO:0000259" key="7">
    <source>
        <dbReference type="Pfam" id="PF04542"/>
    </source>
</evidence>